<dbReference type="InterPro" id="IPR057244">
    <property type="entry name" value="GAIN_B"/>
</dbReference>
<feature type="transmembrane region" description="Helical" evidence="11">
    <location>
        <begin position="965"/>
        <end position="985"/>
    </location>
</feature>
<dbReference type="InterPro" id="IPR000203">
    <property type="entry name" value="GPS"/>
</dbReference>
<dbReference type="AlphaFoldDB" id="A0AAN8CHS1"/>
<feature type="transmembrane region" description="Helical" evidence="11">
    <location>
        <begin position="802"/>
        <end position="820"/>
    </location>
</feature>
<keyword evidence="6 11" id="KW-0472">Membrane</keyword>
<feature type="transmembrane region" description="Helical" evidence="11">
    <location>
        <begin position="920"/>
        <end position="945"/>
    </location>
</feature>
<keyword evidence="3 11" id="KW-0812">Transmembrane</keyword>
<feature type="domain" description="G-protein coupled receptors family 2 profile 2" evidence="13">
    <location>
        <begin position="761"/>
        <end position="1022"/>
    </location>
</feature>
<dbReference type="InterPro" id="IPR051587">
    <property type="entry name" value="Adhesion_GPCR"/>
</dbReference>
<evidence type="ECO:0000256" key="11">
    <source>
        <dbReference type="SAM" id="Phobius"/>
    </source>
</evidence>
<dbReference type="SMART" id="SM00303">
    <property type="entry name" value="GPS"/>
    <property type="match status" value="1"/>
</dbReference>
<feature type="domain" description="GAIN-B" evidence="12">
    <location>
        <begin position="621"/>
        <end position="757"/>
    </location>
</feature>
<keyword evidence="4 11" id="KW-1133">Transmembrane helix</keyword>
<evidence type="ECO:0000256" key="7">
    <source>
        <dbReference type="ARBA" id="ARBA00023157"/>
    </source>
</evidence>
<dbReference type="EMBL" id="JAURVH010001531">
    <property type="protein sequence ID" value="KAK5903942.1"/>
    <property type="molecule type" value="Genomic_DNA"/>
</dbReference>
<protein>
    <submittedName>
        <fullName evidence="14">Uncharacterized protein</fullName>
    </submittedName>
</protein>
<dbReference type="PANTHER" id="PTHR45813">
    <property type="entry name" value="IG-LIKE DOMAIN-CONTAINING PROTEIN"/>
    <property type="match status" value="1"/>
</dbReference>
<dbReference type="InterPro" id="IPR036445">
    <property type="entry name" value="GPCR_2_extracell_dom_sf"/>
</dbReference>
<dbReference type="InterPro" id="IPR017981">
    <property type="entry name" value="GPCR_2-like_7TM"/>
</dbReference>
<feature type="transmembrane region" description="Helical" evidence="11">
    <location>
        <begin position="871"/>
        <end position="894"/>
    </location>
</feature>
<keyword evidence="10" id="KW-0807">Transducer</keyword>
<evidence type="ECO:0000256" key="4">
    <source>
        <dbReference type="ARBA" id="ARBA00022989"/>
    </source>
</evidence>
<dbReference type="InterPro" id="IPR000832">
    <property type="entry name" value="GPCR_2_secretin-like"/>
</dbReference>
<dbReference type="GO" id="GO:0016020">
    <property type="term" value="C:membrane"/>
    <property type="evidence" value="ECO:0007669"/>
    <property type="project" value="UniProtKB-SubCell"/>
</dbReference>
<dbReference type="GO" id="GO:0007166">
    <property type="term" value="P:cell surface receptor signaling pathway"/>
    <property type="evidence" value="ECO:0007669"/>
    <property type="project" value="InterPro"/>
</dbReference>
<evidence type="ECO:0000259" key="12">
    <source>
        <dbReference type="PROSITE" id="PS50221"/>
    </source>
</evidence>
<dbReference type="Pfam" id="PF00002">
    <property type="entry name" value="7tm_2"/>
    <property type="match status" value="1"/>
</dbReference>
<accession>A0AAN8CHS1</accession>
<dbReference type="Pfam" id="PF01825">
    <property type="entry name" value="GPS"/>
    <property type="match status" value="1"/>
</dbReference>
<dbReference type="GO" id="GO:0004930">
    <property type="term" value="F:G protein-coupled receptor activity"/>
    <property type="evidence" value="ECO:0007669"/>
    <property type="project" value="UniProtKB-KW"/>
</dbReference>
<evidence type="ECO:0000256" key="9">
    <source>
        <dbReference type="ARBA" id="ARBA00023180"/>
    </source>
</evidence>
<keyword evidence="7" id="KW-1015">Disulfide bond</keyword>
<comment type="caution">
    <text evidence="14">The sequence shown here is derived from an EMBL/GenBank/DDBJ whole genome shotgun (WGS) entry which is preliminary data.</text>
</comment>
<feature type="transmembrane region" description="Helical" evidence="11">
    <location>
        <begin position="767"/>
        <end position="790"/>
    </location>
</feature>
<feature type="transmembrane region" description="Helical" evidence="11">
    <location>
        <begin position="46"/>
        <end position="67"/>
    </location>
</feature>
<reference evidence="14 15" key="1">
    <citation type="journal article" date="2023" name="Mol. Biol. Evol.">
        <title>Genomics of Secondarily Temperate Adaptation in the Only Non-Antarctic Icefish.</title>
        <authorList>
            <person name="Rivera-Colon A.G."/>
            <person name="Rayamajhi N."/>
            <person name="Minhas B.F."/>
            <person name="Madrigal G."/>
            <person name="Bilyk K.T."/>
            <person name="Yoon V."/>
            <person name="Hune M."/>
            <person name="Gregory S."/>
            <person name="Cheng C.H.C."/>
            <person name="Catchen J.M."/>
        </authorList>
    </citation>
    <scope>NUCLEOTIDE SEQUENCE [LARGE SCALE GENOMIC DNA]</scope>
    <source>
        <tissue evidence="14">White muscle</tissue>
    </source>
</reference>
<evidence type="ECO:0000313" key="15">
    <source>
        <dbReference type="Proteomes" id="UP001331515"/>
    </source>
</evidence>
<evidence type="ECO:0000256" key="3">
    <source>
        <dbReference type="ARBA" id="ARBA00022692"/>
    </source>
</evidence>
<dbReference type="Gene3D" id="2.60.220.50">
    <property type="match status" value="1"/>
</dbReference>
<comment type="similarity">
    <text evidence="2">Belongs to the G-protein coupled receptor 2 family. Adhesion G-protein coupled receptor (ADGR) subfamily.</text>
</comment>
<dbReference type="PRINTS" id="PR00249">
    <property type="entry name" value="GPCRSECRETIN"/>
</dbReference>
<evidence type="ECO:0000256" key="6">
    <source>
        <dbReference type="ARBA" id="ARBA00023136"/>
    </source>
</evidence>
<gene>
    <name evidence="14" type="ORF">CgunFtcFv8_007680</name>
</gene>
<dbReference type="PROSITE" id="PS50261">
    <property type="entry name" value="G_PROTEIN_RECEP_F2_4"/>
    <property type="match status" value="1"/>
</dbReference>
<feature type="transmembrane region" description="Helical" evidence="11">
    <location>
        <begin position="997"/>
        <end position="1021"/>
    </location>
</feature>
<keyword evidence="15" id="KW-1185">Reference proteome</keyword>
<dbReference type="PANTHER" id="PTHR45813:SF2">
    <property type="entry name" value="ADHESION G-PROTEIN COUPLED RECEPTOR F3"/>
    <property type="match status" value="1"/>
</dbReference>
<feature type="transmembrane region" description="Helical" evidence="11">
    <location>
        <begin position="15"/>
        <end position="34"/>
    </location>
</feature>
<dbReference type="FunFam" id="1.20.1070.10:FF:000058">
    <property type="entry name" value="Adhesion G protein-coupled receptor F5"/>
    <property type="match status" value="1"/>
</dbReference>
<evidence type="ECO:0000256" key="5">
    <source>
        <dbReference type="ARBA" id="ARBA00023040"/>
    </source>
</evidence>
<evidence type="ECO:0000256" key="10">
    <source>
        <dbReference type="ARBA" id="ARBA00023224"/>
    </source>
</evidence>
<evidence type="ECO:0000259" key="13">
    <source>
        <dbReference type="PROSITE" id="PS50261"/>
    </source>
</evidence>
<keyword evidence="5" id="KW-0297">G-protein coupled receptor</keyword>
<feature type="transmembrane region" description="Helical" evidence="11">
    <location>
        <begin position="840"/>
        <end position="864"/>
    </location>
</feature>
<dbReference type="PROSITE" id="PS50221">
    <property type="entry name" value="GAIN_B"/>
    <property type="match status" value="1"/>
</dbReference>
<proteinExistence type="inferred from homology"/>
<dbReference type="Proteomes" id="UP001331515">
    <property type="component" value="Unassembled WGS sequence"/>
</dbReference>
<dbReference type="Gene3D" id="1.20.1070.10">
    <property type="entry name" value="Rhodopsin 7-helix transmembrane proteins"/>
    <property type="match status" value="1"/>
</dbReference>
<name>A0AAN8CHS1_CHAGU</name>
<dbReference type="InterPro" id="IPR046338">
    <property type="entry name" value="GAIN_dom_sf"/>
</dbReference>
<dbReference type="GO" id="GO:0007189">
    <property type="term" value="P:adenylate cyclase-activating G protein-coupled receptor signaling pathway"/>
    <property type="evidence" value="ECO:0007669"/>
    <property type="project" value="TreeGrafter"/>
</dbReference>
<evidence type="ECO:0000256" key="1">
    <source>
        <dbReference type="ARBA" id="ARBA00004141"/>
    </source>
</evidence>
<evidence type="ECO:0000256" key="8">
    <source>
        <dbReference type="ARBA" id="ARBA00023170"/>
    </source>
</evidence>
<keyword evidence="9" id="KW-0325">Glycoprotein</keyword>
<organism evidence="14 15">
    <name type="scientific">Champsocephalus gunnari</name>
    <name type="common">Mackerel icefish</name>
    <dbReference type="NCBI Taxonomy" id="52237"/>
    <lineage>
        <taxon>Eukaryota</taxon>
        <taxon>Metazoa</taxon>
        <taxon>Chordata</taxon>
        <taxon>Craniata</taxon>
        <taxon>Vertebrata</taxon>
        <taxon>Euteleostomi</taxon>
        <taxon>Actinopterygii</taxon>
        <taxon>Neopterygii</taxon>
        <taxon>Teleostei</taxon>
        <taxon>Neoteleostei</taxon>
        <taxon>Acanthomorphata</taxon>
        <taxon>Eupercaria</taxon>
        <taxon>Perciformes</taxon>
        <taxon>Notothenioidei</taxon>
        <taxon>Channichthyidae</taxon>
        <taxon>Champsocephalus</taxon>
    </lineage>
</organism>
<evidence type="ECO:0000256" key="2">
    <source>
        <dbReference type="ARBA" id="ARBA00007343"/>
    </source>
</evidence>
<keyword evidence="8" id="KW-0675">Receptor</keyword>
<sequence>MGVGSIVNIWSTDDFLFAKCGYFDVLGICFLYDCESKPRGTMFSRACLFLIGAVYLYAQVIVAEYVFTAELMVASNVTQDANSILLALNTAEVQVDTTTVTILKSEVVAECLIIGDETSCNCSTGYIWSNPVCYNYNCCRETPCAQNVSDTTPLCIAKVNVLIKGSVRLNTSEIWGSNDETQLKAAFDVLNGFVSLNVTGGRIEGEFTFVGFEANVSVRCSTPKLQAVVDEAQMNLNADISVDTVGMVAINSLGKVLYQSVAVMTCTFVETNIKMDSNGWNLFETVGERFPLNNGTVAKMNPACNSSEFCAQLTIEKVTDIWSGIYECEFKKGSVRHTAITELSVALLPDVVTLKMDPPTVDCSADADAKVPVAVTATIPVCAETFEVSWNYNGVKKPLVETPVGENLVYKFNAIISCVKTTDPHTIKVTFKNSMKQEKIATVDVPVIYVGAKFCKEETDSVPWPKTPAGNTVISDECAVGRVGYKSRTCKGTIWDDVFSHCVNAELNEVLNAAEDFAMGLGSTQEKALDIFSGLLNSSTSDPNSNYSTADVIASINVLDSMSKASEFIVLGDSVLPTLIHASSNMLSNTWSGVNTSIIQNMSSKYLQSVEDLVRNIKVNQSNGVNSTNLELKFCSDYCNMTVFDIDVDMNKTNGTVKAVALKNLMGRLKNNIDDLKPDSILVSVTMERNSSSPEIRLVFPQENLSGEKRLCVFWHTWVNKWSEAGCSAETIPGNRTVCECNHLTSFAVMMSKSDVSTPVLDMITNVGLGVSVCSLLIFLIVEYLVWSAVVKSNLSHFRHTAIVNIAVFLLLGNCSFLASSFPESLSDNWCLILTICKHLFYLAMFNWMMCMSVMLVHQLIFVFTPLRKRVFMFFSSIVGYVFPIFIVGSSYTYCKYTEKPYYKKETCWLVFERVLEGSIHAFLLPVGTVIMINLFSMVVVILTLVKSNVPEGSKTDEKETAKSILKVVVFLTPVFGLTWIIGFAELMLEDSSSLHIIAIYSFTILNSFQGLFILITGVFCRAEGSKRNYKAHNGKVKRKK</sequence>
<comment type="subcellular location">
    <subcellularLocation>
        <location evidence="1">Membrane</location>
        <topology evidence="1">Multi-pass membrane protein</topology>
    </subcellularLocation>
</comment>
<dbReference type="Gene3D" id="4.10.1240.10">
    <property type="entry name" value="GPCR, family 2, extracellular hormone receptor domain"/>
    <property type="match status" value="1"/>
</dbReference>
<evidence type="ECO:0000313" key="14">
    <source>
        <dbReference type="EMBL" id="KAK5903942.1"/>
    </source>
</evidence>